<dbReference type="Proteomes" id="UP001268542">
    <property type="component" value="Unassembled WGS sequence"/>
</dbReference>
<comment type="caution">
    <text evidence="2">The sequence shown here is derived from an EMBL/GenBank/DDBJ whole genome shotgun (WGS) entry which is preliminary data.</text>
</comment>
<evidence type="ECO:0000313" key="3">
    <source>
        <dbReference type="Proteomes" id="UP001268542"/>
    </source>
</evidence>
<evidence type="ECO:0000256" key="1">
    <source>
        <dbReference type="SAM" id="MobiDB-lite"/>
    </source>
</evidence>
<dbReference type="PANTHER" id="PTHR36529:SF1">
    <property type="entry name" value="GLYCOSYLTRANSFERASE"/>
    <property type="match status" value="1"/>
</dbReference>
<organism evidence="2 3">
    <name type="scientific">Nocardioides imazamoxiresistens</name>
    <dbReference type="NCBI Taxonomy" id="3231893"/>
    <lineage>
        <taxon>Bacteria</taxon>
        <taxon>Bacillati</taxon>
        <taxon>Actinomycetota</taxon>
        <taxon>Actinomycetes</taxon>
        <taxon>Propionibacteriales</taxon>
        <taxon>Nocardioidaceae</taxon>
        <taxon>Nocardioides</taxon>
    </lineage>
</organism>
<keyword evidence="3" id="KW-1185">Reference proteome</keyword>
<dbReference type="PANTHER" id="PTHR36529">
    <property type="entry name" value="SLL1095 PROTEIN"/>
    <property type="match status" value="1"/>
</dbReference>
<dbReference type="EMBL" id="JAVYII010000001">
    <property type="protein sequence ID" value="MDT9591751.1"/>
    <property type="molecule type" value="Genomic_DNA"/>
</dbReference>
<dbReference type="InterPro" id="IPR018641">
    <property type="entry name" value="Trfase_1_rSAM/seldom-assoc"/>
</dbReference>
<dbReference type="Gene3D" id="3.90.550.10">
    <property type="entry name" value="Spore Coat Polysaccharide Biosynthesis Protein SpsA, Chain A"/>
    <property type="match status" value="1"/>
</dbReference>
<feature type="compositionally biased region" description="Polar residues" evidence="1">
    <location>
        <begin position="236"/>
        <end position="245"/>
    </location>
</feature>
<name>A0ABU3PR90_9ACTN</name>
<reference evidence="2 3" key="1">
    <citation type="submission" date="2023-08" db="EMBL/GenBank/DDBJ databases">
        <title>Nocardioides seae sp. nov., a bacterium isolated from a soil.</title>
        <authorList>
            <person name="Wang X."/>
        </authorList>
    </citation>
    <scope>NUCLEOTIDE SEQUENCE [LARGE SCALE GENOMIC DNA]</scope>
    <source>
        <strain evidence="2 3">YZH12</strain>
    </source>
</reference>
<protein>
    <submittedName>
        <fullName evidence="2">DUF2064 domain-containing protein</fullName>
    </submittedName>
</protein>
<dbReference type="RefSeq" id="WP_315730768.1">
    <property type="nucleotide sequence ID" value="NZ_JAVYII010000001.1"/>
</dbReference>
<sequence>MRAAVPAHVLVVAKAPVPGLAKTRLGADVGMDAAAGLAAAALLDTLAAAEAYAPRERRHVALAGDLADVPETDAAALRAALAGWTVRGQRGEGFDERLAAAHADVPGPVVQIGMDTPQVTPALLEAVAAGLADHDAVLAPATDGGWWALALRDPAAAAALRGVPMSTADTCAATRRALEAAGLSVGEAPSLVDVDEVEDAREVAAAAPATRFARAWRAAHARPSGRQAAPNHFESTETPRATEQQRGGGAA</sequence>
<dbReference type="InterPro" id="IPR029044">
    <property type="entry name" value="Nucleotide-diphossugar_trans"/>
</dbReference>
<feature type="region of interest" description="Disordered" evidence="1">
    <location>
        <begin position="218"/>
        <end position="251"/>
    </location>
</feature>
<evidence type="ECO:0000313" key="2">
    <source>
        <dbReference type="EMBL" id="MDT9591751.1"/>
    </source>
</evidence>
<proteinExistence type="predicted"/>
<dbReference type="Pfam" id="PF09837">
    <property type="entry name" value="DUF2064"/>
    <property type="match status" value="1"/>
</dbReference>
<dbReference type="SUPFAM" id="SSF53448">
    <property type="entry name" value="Nucleotide-diphospho-sugar transferases"/>
    <property type="match status" value="1"/>
</dbReference>
<accession>A0ABU3PR90</accession>
<gene>
    <name evidence="2" type="ORF">RDV89_01635</name>
</gene>